<dbReference type="AlphaFoldDB" id="A0A0X8JP66"/>
<dbReference type="EMBL" id="CP014230">
    <property type="protein sequence ID" value="AMD92355.1"/>
    <property type="molecule type" value="Genomic_DNA"/>
</dbReference>
<evidence type="ECO:0000256" key="7">
    <source>
        <dbReference type="ARBA" id="ARBA00022840"/>
    </source>
</evidence>
<evidence type="ECO:0000256" key="6">
    <source>
        <dbReference type="ARBA" id="ARBA00022777"/>
    </source>
</evidence>
<keyword evidence="7" id="KW-0067">ATP-binding</keyword>
<evidence type="ECO:0000256" key="4">
    <source>
        <dbReference type="ARBA" id="ARBA00022679"/>
    </source>
</evidence>
<proteinExistence type="predicted"/>
<organism evidence="10 11">
    <name type="scientific">Desulfomicrobium orale DSM 12838</name>
    <dbReference type="NCBI Taxonomy" id="888061"/>
    <lineage>
        <taxon>Bacteria</taxon>
        <taxon>Pseudomonadati</taxon>
        <taxon>Thermodesulfobacteriota</taxon>
        <taxon>Desulfovibrionia</taxon>
        <taxon>Desulfovibrionales</taxon>
        <taxon>Desulfomicrobiaceae</taxon>
        <taxon>Desulfomicrobium</taxon>
    </lineage>
</organism>
<dbReference type="PANTHER" id="PTHR43065:SF10">
    <property type="entry name" value="PEROXIDE STRESS-ACTIVATED HISTIDINE KINASE MAK3"/>
    <property type="match status" value="1"/>
</dbReference>
<dbReference type="Gene3D" id="3.30.565.10">
    <property type="entry name" value="Histidine kinase-like ATPase, C-terminal domain"/>
    <property type="match status" value="1"/>
</dbReference>
<feature type="domain" description="Histidine kinase" evidence="9">
    <location>
        <begin position="81"/>
        <end position="285"/>
    </location>
</feature>
<sequence length="297" mass="33729">MPFTDFYPEFASFWNERQIVSVYRKMVWSEKRDVVFGFKMTELPEDQGCMFLFSDITEVQRLEKQLREMEKMATVGELAAGLAHEMKNPLAGIKASLQLLLSDGMDSEFFERLSNVIIRDVDRLDALLKEFLVFAHPRKASPVALDLREETAHILMPLKIRYPQVQFIVEVGAELFPFDKGQLHQILINILINACQALDGRENPKIRIFEIWEQGERGLAVEDNGPGIPQEIMEKCFVPFITSKPVGSGLGLSIAQRLAAQNNARIDLTTSEEGTRFTLVLEDAPARKDIPVSWKTA</sequence>
<accession>A0A0X8JP66</accession>
<dbReference type="InterPro" id="IPR036097">
    <property type="entry name" value="HisK_dim/P_sf"/>
</dbReference>
<dbReference type="KEGG" id="doa:AXF15_04015"/>
<dbReference type="InterPro" id="IPR004358">
    <property type="entry name" value="Sig_transdc_His_kin-like_C"/>
</dbReference>
<dbReference type="PROSITE" id="PS50109">
    <property type="entry name" value="HIS_KIN"/>
    <property type="match status" value="1"/>
</dbReference>
<keyword evidence="5" id="KW-0547">Nucleotide-binding</keyword>
<keyword evidence="3" id="KW-0597">Phosphoprotein</keyword>
<dbReference type="Pfam" id="PF02518">
    <property type="entry name" value="HATPase_c"/>
    <property type="match status" value="1"/>
</dbReference>
<dbReference type="InterPro" id="IPR036890">
    <property type="entry name" value="HATPase_C_sf"/>
</dbReference>
<reference evidence="11" key="1">
    <citation type="submission" date="2016-02" db="EMBL/GenBank/DDBJ databases">
        <authorList>
            <person name="Holder M.E."/>
            <person name="Ajami N.J."/>
            <person name="Petrosino J.F."/>
        </authorList>
    </citation>
    <scope>NUCLEOTIDE SEQUENCE [LARGE SCALE GENOMIC DNA]</scope>
    <source>
        <strain evidence="11">DSM 12838</strain>
    </source>
</reference>
<evidence type="ECO:0000256" key="8">
    <source>
        <dbReference type="ARBA" id="ARBA00023012"/>
    </source>
</evidence>
<keyword evidence="6" id="KW-0418">Kinase</keyword>
<evidence type="ECO:0000256" key="1">
    <source>
        <dbReference type="ARBA" id="ARBA00000085"/>
    </source>
</evidence>
<gene>
    <name evidence="10" type="ORF">AXF15_04015</name>
</gene>
<dbReference type="SMART" id="SM00388">
    <property type="entry name" value="HisKA"/>
    <property type="match status" value="1"/>
</dbReference>
<dbReference type="Proteomes" id="UP000063964">
    <property type="component" value="Chromosome"/>
</dbReference>
<dbReference type="InterPro" id="IPR005467">
    <property type="entry name" value="His_kinase_dom"/>
</dbReference>
<dbReference type="GO" id="GO:0000155">
    <property type="term" value="F:phosphorelay sensor kinase activity"/>
    <property type="evidence" value="ECO:0007669"/>
    <property type="project" value="InterPro"/>
</dbReference>
<evidence type="ECO:0000259" key="9">
    <source>
        <dbReference type="PROSITE" id="PS50109"/>
    </source>
</evidence>
<dbReference type="Gene3D" id="1.10.287.130">
    <property type="match status" value="1"/>
</dbReference>
<keyword evidence="11" id="KW-1185">Reference proteome</keyword>
<evidence type="ECO:0000256" key="3">
    <source>
        <dbReference type="ARBA" id="ARBA00022553"/>
    </source>
</evidence>
<evidence type="ECO:0000313" key="11">
    <source>
        <dbReference type="Proteomes" id="UP000063964"/>
    </source>
</evidence>
<dbReference type="Pfam" id="PF00512">
    <property type="entry name" value="HisKA"/>
    <property type="match status" value="1"/>
</dbReference>
<dbReference type="STRING" id="888061.AXF15_04015"/>
<protein>
    <recommendedName>
        <fullName evidence="2">histidine kinase</fullName>
        <ecNumber evidence="2">2.7.13.3</ecNumber>
    </recommendedName>
</protein>
<dbReference type="SUPFAM" id="SSF47384">
    <property type="entry name" value="Homodimeric domain of signal transducing histidine kinase"/>
    <property type="match status" value="1"/>
</dbReference>
<evidence type="ECO:0000256" key="5">
    <source>
        <dbReference type="ARBA" id="ARBA00022741"/>
    </source>
</evidence>
<dbReference type="SUPFAM" id="SSF55874">
    <property type="entry name" value="ATPase domain of HSP90 chaperone/DNA topoisomerase II/histidine kinase"/>
    <property type="match status" value="1"/>
</dbReference>
<keyword evidence="4" id="KW-0808">Transferase</keyword>
<dbReference type="EC" id="2.7.13.3" evidence="2"/>
<comment type="catalytic activity">
    <reaction evidence="1">
        <text>ATP + protein L-histidine = ADP + protein N-phospho-L-histidine.</text>
        <dbReference type="EC" id="2.7.13.3"/>
    </reaction>
</comment>
<name>A0A0X8JP66_9BACT</name>
<dbReference type="SMART" id="SM00387">
    <property type="entry name" value="HATPase_c"/>
    <property type="match status" value="1"/>
</dbReference>
<dbReference type="GO" id="GO:0005524">
    <property type="term" value="F:ATP binding"/>
    <property type="evidence" value="ECO:0007669"/>
    <property type="project" value="UniProtKB-KW"/>
</dbReference>
<evidence type="ECO:0000313" key="10">
    <source>
        <dbReference type="EMBL" id="AMD92355.1"/>
    </source>
</evidence>
<dbReference type="PANTHER" id="PTHR43065">
    <property type="entry name" value="SENSOR HISTIDINE KINASE"/>
    <property type="match status" value="1"/>
</dbReference>
<dbReference type="PRINTS" id="PR00344">
    <property type="entry name" value="BCTRLSENSOR"/>
</dbReference>
<evidence type="ECO:0000256" key="2">
    <source>
        <dbReference type="ARBA" id="ARBA00012438"/>
    </source>
</evidence>
<dbReference type="InterPro" id="IPR003594">
    <property type="entry name" value="HATPase_dom"/>
</dbReference>
<keyword evidence="8" id="KW-0902">Two-component regulatory system</keyword>
<dbReference type="CDD" id="cd00082">
    <property type="entry name" value="HisKA"/>
    <property type="match status" value="1"/>
</dbReference>
<dbReference type="InterPro" id="IPR003661">
    <property type="entry name" value="HisK_dim/P_dom"/>
</dbReference>